<organism evidence="3 4">
    <name type="scientific">Jiangella alba</name>
    <dbReference type="NCBI Taxonomy" id="561176"/>
    <lineage>
        <taxon>Bacteria</taxon>
        <taxon>Bacillati</taxon>
        <taxon>Actinomycetota</taxon>
        <taxon>Actinomycetes</taxon>
        <taxon>Jiangellales</taxon>
        <taxon>Jiangellaceae</taxon>
        <taxon>Jiangella</taxon>
    </lineage>
</organism>
<protein>
    <submittedName>
        <fullName evidence="3">4-oxalmesaconate hydratase</fullName>
    </submittedName>
</protein>
<dbReference type="InterPro" id="IPR032466">
    <property type="entry name" value="Metal_Hydrolase"/>
</dbReference>
<reference evidence="4" key="1">
    <citation type="submission" date="2016-10" db="EMBL/GenBank/DDBJ databases">
        <authorList>
            <person name="Varghese N."/>
            <person name="Submissions S."/>
        </authorList>
    </citation>
    <scope>NUCLEOTIDE SEQUENCE [LARGE SCALE GENOMIC DNA]</scope>
    <source>
        <strain evidence="4">DSM 45237</strain>
    </source>
</reference>
<dbReference type="Gene3D" id="3.20.20.140">
    <property type="entry name" value="Metal-dependent hydrolases"/>
    <property type="match status" value="1"/>
</dbReference>
<dbReference type="Proteomes" id="UP000181980">
    <property type="component" value="Unassembled WGS sequence"/>
</dbReference>
<evidence type="ECO:0000313" key="3">
    <source>
        <dbReference type="EMBL" id="SEF18729.1"/>
    </source>
</evidence>
<proteinExistence type="predicted"/>
<accession>A0A1H5PYE5</accession>
<name>A0A1H5PYE5_9ACTN</name>
<dbReference type="EMBL" id="FNUC01000004">
    <property type="protein sequence ID" value="SEF18729.1"/>
    <property type="molecule type" value="Genomic_DNA"/>
</dbReference>
<dbReference type="GO" id="GO:0016831">
    <property type="term" value="F:carboxy-lyase activity"/>
    <property type="evidence" value="ECO:0007669"/>
    <property type="project" value="InterPro"/>
</dbReference>
<dbReference type="PANTHER" id="PTHR21240">
    <property type="entry name" value="2-AMINO-3-CARBOXYLMUCONATE-6-SEMIALDEHYDE DECARBOXYLASE"/>
    <property type="match status" value="1"/>
</dbReference>
<sequence>MNTPTKIDCHGHVSAPAELYAYKAGLLSHRGAHGRGKPHISDDQIAAALRAPNPSFGNVSHLDHLDEAGIDLQLISPRPFQMMHSETPAKLVEWFTESTNDVIARVCESEPGRFRGIAGLPQSMELAPETWAAELRRCVTDLGFVGAVLNPDPYEGTAVPPSLGDPFWYPLYEVFCELDVPAFVHSAACRPPARESYSLHFIQEETQAVIGLLQSQVFQDFPDLKVVVSHGGGAVPYQRGRFRPGPIRRPGAASFDDQLRKLWYDTCLYTQDSIELLLRSVGVDRCLFGTEKPGTGSVRDPETGRWIDDIHHLVDAIDWLDDHQRQALYRDNTVELFKLDLAGADSEGATSG</sequence>
<dbReference type="GO" id="GO:0005737">
    <property type="term" value="C:cytoplasm"/>
    <property type="evidence" value="ECO:0007669"/>
    <property type="project" value="TreeGrafter"/>
</dbReference>
<dbReference type="PANTHER" id="PTHR21240:SF28">
    <property type="entry name" value="ISO-OROTATE DECARBOXYLASE (EUROFUNG)"/>
    <property type="match status" value="1"/>
</dbReference>
<dbReference type="GO" id="GO:0019748">
    <property type="term" value="P:secondary metabolic process"/>
    <property type="evidence" value="ECO:0007669"/>
    <property type="project" value="TreeGrafter"/>
</dbReference>
<keyword evidence="4" id="KW-1185">Reference proteome</keyword>
<evidence type="ECO:0000313" key="4">
    <source>
        <dbReference type="Proteomes" id="UP000181980"/>
    </source>
</evidence>
<dbReference type="STRING" id="561176.SAMN04488561_6798"/>
<dbReference type="InterPro" id="IPR032465">
    <property type="entry name" value="ACMSD"/>
</dbReference>
<dbReference type="AlphaFoldDB" id="A0A1H5PYE5"/>
<evidence type="ECO:0000256" key="1">
    <source>
        <dbReference type="ARBA" id="ARBA00023239"/>
    </source>
</evidence>
<keyword evidence="1" id="KW-0456">Lyase</keyword>
<feature type="domain" description="Amidohydrolase-related" evidence="2">
    <location>
        <begin position="7"/>
        <end position="339"/>
    </location>
</feature>
<dbReference type="SUPFAM" id="SSF51556">
    <property type="entry name" value="Metallo-dependent hydrolases"/>
    <property type="match status" value="1"/>
</dbReference>
<gene>
    <name evidence="3" type="ORF">SAMN04488561_6798</name>
</gene>
<dbReference type="InterPro" id="IPR006680">
    <property type="entry name" value="Amidohydro-rel"/>
</dbReference>
<dbReference type="RefSeq" id="WP_216094224.1">
    <property type="nucleotide sequence ID" value="NZ_FNUC01000004.1"/>
</dbReference>
<dbReference type="GO" id="GO:0016787">
    <property type="term" value="F:hydrolase activity"/>
    <property type="evidence" value="ECO:0007669"/>
    <property type="project" value="InterPro"/>
</dbReference>
<evidence type="ECO:0000259" key="2">
    <source>
        <dbReference type="Pfam" id="PF04909"/>
    </source>
</evidence>
<dbReference type="Pfam" id="PF04909">
    <property type="entry name" value="Amidohydro_2"/>
    <property type="match status" value="1"/>
</dbReference>